<protein>
    <recommendedName>
        <fullName evidence="1">YoaR-like putative peptidoglycan binding domain-containing protein</fullName>
    </recommendedName>
</protein>
<sequence>MEINQRKIFVVLITIFLSLAVFLLALEAANASRIVRGVKAANLKLGGLKFNQAERILDSKIEKWQENDLTFKNGNEKWQSTLKELGIEIEKDKTLKQAFQIGRDKNILIGLNQQIRALFGKYNLPLGFKIEEPRFSDFLNNQFKGIEKPARNADLVYNQTKADFDLIPGETGLVVDKQKIKEDLAKRINSFSSPLIELSLIEEKPKITNEEALKTRQEVSMILRDAPYQLKHNNKNWPINKETLLDWLSLKPKENNLEIILNQEKIEEYLTNLAPSINQSAANVRLTATSTDPLIGEPVKQVVVLTPSKNRIELKIKENALLITKTILNQPAAGQKEIQLLTELSPALVDIKNLDELGITHLLSQGTSDFSGSPKNRVHNIKIGAAKFDGALIKPGEEFSFNEILGEIGPQQGYLAELVIKKGKTIPEYGGGLCQVSTTMFRAAVNAGLKITERFPHSFPVRYYNPQGFDATIYPPHPNLRFINDTPNNILIQSKIEGNHLSFEFFGTDDGRKTEILGPYVFDKKEDGSMKASLTQKVYKNGELLREKTFYSNYKSPALYPVERNPLE</sequence>
<gene>
    <name evidence="2" type="ORF">A2815_00540</name>
</gene>
<dbReference type="PANTHER" id="PTHR35788">
    <property type="entry name" value="EXPORTED PROTEIN-RELATED"/>
    <property type="match status" value="1"/>
</dbReference>
<dbReference type="Pfam" id="PF12229">
    <property type="entry name" value="PG_binding_4"/>
    <property type="match status" value="1"/>
</dbReference>
<dbReference type="InterPro" id="IPR007391">
    <property type="entry name" value="Vancomycin_resist_VanW"/>
</dbReference>
<dbReference type="AlphaFoldDB" id="A0A1G2FCH5"/>
<name>A0A1G2FCH5_9BACT</name>
<dbReference type="PANTHER" id="PTHR35788:SF1">
    <property type="entry name" value="EXPORTED PROTEIN"/>
    <property type="match status" value="1"/>
</dbReference>
<feature type="domain" description="YoaR-like putative peptidoglycan binding" evidence="1">
    <location>
        <begin position="78"/>
        <end position="189"/>
    </location>
</feature>
<organism evidence="2 3">
    <name type="scientific">Candidatus Portnoybacteria bacterium RIFCSPHIGHO2_01_FULL_40_12b</name>
    <dbReference type="NCBI Taxonomy" id="1801994"/>
    <lineage>
        <taxon>Bacteria</taxon>
        <taxon>Candidatus Portnoyibacteriota</taxon>
    </lineage>
</organism>
<proteinExistence type="predicted"/>
<dbReference type="Pfam" id="PF04294">
    <property type="entry name" value="VanW"/>
    <property type="match status" value="1"/>
</dbReference>
<evidence type="ECO:0000313" key="3">
    <source>
        <dbReference type="Proteomes" id="UP000176974"/>
    </source>
</evidence>
<comment type="caution">
    <text evidence="2">The sequence shown here is derived from an EMBL/GenBank/DDBJ whole genome shotgun (WGS) entry which is preliminary data.</text>
</comment>
<accession>A0A1G2FCH5</accession>
<reference evidence="2 3" key="1">
    <citation type="journal article" date="2016" name="Nat. Commun.">
        <title>Thousands of microbial genomes shed light on interconnected biogeochemical processes in an aquifer system.</title>
        <authorList>
            <person name="Anantharaman K."/>
            <person name="Brown C.T."/>
            <person name="Hug L.A."/>
            <person name="Sharon I."/>
            <person name="Castelle C.J."/>
            <person name="Probst A.J."/>
            <person name="Thomas B.C."/>
            <person name="Singh A."/>
            <person name="Wilkins M.J."/>
            <person name="Karaoz U."/>
            <person name="Brodie E.L."/>
            <person name="Williams K.H."/>
            <person name="Hubbard S.S."/>
            <person name="Banfield J.F."/>
        </authorList>
    </citation>
    <scope>NUCLEOTIDE SEQUENCE [LARGE SCALE GENOMIC DNA]</scope>
</reference>
<evidence type="ECO:0000259" key="1">
    <source>
        <dbReference type="Pfam" id="PF12229"/>
    </source>
</evidence>
<dbReference type="EMBL" id="MHMY01000010">
    <property type="protein sequence ID" value="OGZ35482.1"/>
    <property type="molecule type" value="Genomic_DNA"/>
</dbReference>
<dbReference type="Proteomes" id="UP000176974">
    <property type="component" value="Unassembled WGS sequence"/>
</dbReference>
<evidence type="ECO:0000313" key="2">
    <source>
        <dbReference type="EMBL" id="OGZ35482.1"/>
    </source>
</evidence>
<dbReference type="InterPro" id="IPR052913">
    <property type="entry name" value="Glycopeptide_resist_protein"/>
</dbReference>
<dbReference type="InterPro" id="IPR022029">
    <property type="entry name" value="YoaR-like_PG-bd"/>
</dbReference>